<dbReference type="AlphaFoldDB" id="A0A1V9YSH5"/>
<comment type="subcellular location">
    <subcellularLocation>
        <location evidence="1">Nucleus</location>
    </subcellularLocation>
</comment>
<dbReference type="InterPro" id="IPR027417">
    <property type="entry name" value="P-loop_NTPase"/>
</dbReference>
<organism evidence="9 10">
    <name type="scientific">Thraustotheca clavata</name>
    <dbReference type="NCBI Taxonomy" id="74557"/>
    <lineage>
        <taxon>Eukaryota</taxon>
        <taxon>Sar</taxon>
        <taxon>Stramenopiles</taxon>
        <taxon>Oomycota</taxon>
        <taxon>Saprolegniomycetes</taxon>
        <taxon>Saprolegniales</taxon>
        <taxon>Achlyaceae</taxon>
        <taxon>Thraustotheca</taxon>
    </lineage>
</organism>
<keyword evidence="2" id="KW-0547">Nucleotide-binding</keyword>
<feature type="compositionally biased region" description="Basic and acidic residues" evidence="6">
    <location>
        <begin position="27"/>
        <end position="37"/>
    </location>
</feature>
<dbReference type="OrthoDB" id="444945at2759"/>
<protein>
    <submittedName>
        <fullName evidence="9">Guanine nucleotide-binding protein</fullName>
    </submittedName>
</protein>
<evidence type="ECO:0000259" key="8">
    <source>
        <dbReference type="Pfam" id="PF08701"/>
    </source>
</evidence>
<keyword evidence="5" id="KW-0175">Coiled coil</keyword>
<dbReference type="GO" id="GO:0005525">
    <property type="term" value="F:GTP binding"/>
    <property type="evidence" value="ECO:0007669"/>
    <property type="project" value="UniProtKB-KW"/>
</dbReference>
<keyword evidence="3" id="KW-0342">GTP-binding</keyword>
<dbReference type="STRING" id="74557.A0A1V9YSH5"/>
<evidence type="ECO:0000259" key="7">
    <source>
        <dbReference type="Pfam" id="PF01926"/>
    </source>
</evidence>
<gene>
    <name evidence="9" type="ORF">THRCLA_10259</name>
</gene>
<sequence length="463" mass="52008">MVKKKSKSKRLTLHKKYKILRKVREHKRQERKKERTGAGKKKKVPGIPNNWPFKEELLQQEEQARLAEIERQKQLKEQRRKDKAEKKKQDKLAINALAQVPVATPLTVKQQSKLELKNAVTNADLIVIVLDARDPQGCRSLSLEDGLIGHAKKDILLVLNKVDLIARDTAEKWVTYLRRFHPTVAIRAANKSFKEATKYTNKSQRANLALYARAQGTDGLRDNGDVHPLEHFLNEYVKAKKADKVNVALVGYPNVGKSSVFNSLKKKELSTISSFPRTTKTVATAQLGERITLLDTPPLDTDFSDSNSVIMRHGLGVEYAMDPVPAVESVLNRGEMANIMQTLQVPIFKSTEDFLKKFAQKKQMTRKGGDPDILLAARTFLQTLVDGSAATMTLAPSKSKSRFDLPKWFNNIDAQKLAQLEAAMFASNPALKHSSFLTFKAQSSNHTAGETIEYDGVMDQLVL</sequence>
<accession>A0A1V9YSH5</accession>
<reference evidence="9 10" key="1">
    <citation type="journal article" date="2014" name="Genome Biol. Evol.">
        <title>The secreted proteins of Achlya hypogyna and Thraustotheca clavata identify the ancestral oomycete secretome and reveal gene acquisitions by horizontal gene transfer.</title>
        <authorList>
            <person name="Misner I."/>
            <person name="Blouin N."/>
            <person name="Leonard G."/>
            <person name="Richards T.A."/>
            <person name="Lane C.E."/>
        </authorList>
    </citation>
    <scope>NUCLEOTIDE SEQUENCE [LARGE SCALE GENOMIC DNA]</scope>
    <source>
        <strain evidence="9 10">ATCC 34112</strain>
    </source>
</reference>
<dbReference type="PANTHER" id="PTHR11089:SF30">
    <property type="entry name" value="GUANINE NUCLEOTIDE-BINDING PROTEIN-LIKE 3 HOMOLOG"/>
    <property type="match status" value="1"/>
</dbReference>
<dbReference type="InterPro" id="IPR006073">
    <property type="entry name" value="GTP-bd"/>
</dbReference>
<name>A0A1V9YSH5_9STRA</name>
<evidence type="ECO:0000256" key="1">
    <source>
        <dbReference type="ARBA" id="ARBA00004123"/>
    </source>
</evidence>
<dbReference type="PANTHER" id="PTHR11089">
    <property type="entry name" value="GTP-BINDING PROTEIN-RELATED"/>
    <property type="match status" value="1"/>
</dbReference>
<evidence type="ECO:0000256" key="2">
    <source>
        <dbReference type="ARBA" id="ARBA00022741"/>
    </source>
</evidence>
<evidence type="ECO:0000313" key="10">
    <source>
        <dbReference type="Proteomes" id="UP000243217"/>
    </source>
</evidence>
<dbReference type="GO" id="GO:0005730">
    <property type="term" value="C:nucleolus"/>
    <property type="evidence" value="ECO:0007669"/>
    <property type="project" value="UniProtKB-ARBA"/>
</dbReference>
<evidence type="ECO:0000256" key="4">
    <source>
        <dbReference type="ARBA" id="ARBA00023242"/>
    </source>
</evidence>
<keyword evidence="10" id="KW-1185">Reference proteome</keyword>
<feature type="region of interest" description="Disordered" evidence="6">
    <location>
        <begin position="21"/>
        <end position="52"/>
    </location>
</feature>
<proteinExistence type="predicted"/>
<feature type="domain" description="Guanine nucleotide-binding protein-like 3 N-terminal" evidence="8">
    <location>
        <begin position="13"/>
        <end position="85"/>
    </location>
</feature>
<feature type="non-terminal residue" evidence="9">
    <location>
        <position position="463"/>
    </location>
</feature>
<dbReference type="EMBL" id="JNBS01003149">
    <property type="protein sequence ID" value="OQR88543.1"/>
    <property type="molecule type" value="Genomic_DNA"/>
</dbReference>
<feature type="domain" description="G" evidence="7">
    <location>
        <begin position="246"/>
        <end position="300"/>
    </location>
</feature>
<feature type="coiled-coil region" evidence="5">
    <location>
        <begin position="57"/>
        <end position="89"/>
    </location>
</feature>
<dbReference type="Proteomes" id="UP000243217">
    <property type="component" value="Unassembled WGS sequence"/>
</dbReference>
<evidence type="ECO:0000313" key="9">
    <source>
        <dbReference type="EMBL" id="OQR88543.1"/>
    </source>
</evidence>
<dbReference type="Pfam" id="PF08701">
    <property type="entry name" value="GN3L_Grn1"/>
    <property type="match status" value="1"/>
</dbReference>
<dbReference type="Pfam" id="PF01926">
    <property type="entry name" value="MMR_HSR1"/>
    <property type="match status" value="1"/>
</dbReference>
<evidence type="ECO:0000256" key="3">
    <source>
        <dbReference type="ARBA" id="ARBA00023134"/>
    </source>
</evidence>
<dbReference type="Gene3D" id="3.40.50.300">
    <property type="entry name" value="P-loop containing nucleotide triphosphate hydrolases"/>
    <property type="match status" value="1"/>
</dbReference>
<dbReference type="SUPFAM" id="SSF52540">
    <property type="entry name" value="P-loop containing nucleoside triphosphate hydrolases"/>
    <property type="match status" value="1"/>
</dbReference>
<keyword evidence="4" id="KW-0539">Nucleus</keyword>
<evidence type="ECO:0000256" key="6">
    <source>
        <dbReference type="SAM" id="MobiDB-lite"/>
    </source>
</evidence>
<dbReference type="InterPro" id="IPR014813">
    <property type="entry name" value="Gnl3_N_dom"/>
</dbReference>
<comment type="caution">
    <text evidence="9">The sequence shown here is derived from an EMBL/GenBank/DDBJ whole genome shotgun (WGS) entry which is preliminary data.</text>
</comment>
<evidence type="ECO:0000256" key="5">
    <source>
        <dbReference type="SAM" id="Coils"/>
    </source>
</evidence>
<dbReference type="InterPro" id="IPR050755">
    <property type="entry name" value="TRAFAC_YlqF/YawG_RiboMat"/>
</dbReference>